<feature type="compositionally biased region" description="Gly residues" evidence="1">
    <location>
        <begin position="1233"/>
        <end position="1248"/>
    </location>
</feature>
<evidence type="ECO:0008006" key="4">
    <source>
        <dbReference type="Google" id="ProtNLM"/>
    </source>
</evidence>
<feature type="compositionally biased region" description="Polar residues" evidence="1">
    <location>
        <begin position="1417"/>
        <end position="1427"/>
    </location>
</feature>
<keyword evidence="3" id="KW-1185">Reference proteome</keyword>
<dbReference type="Pfam" id="PF13809">
    <property type="entry name" value="Tubulin_2"/>
    <property type="match status" value="1"/>
</dbReference>
<feature type="region of interest" description="Disordered" evidence="1">
    <location>
        <begin position="1217"/>
        <end position="1427"/>
    </location>
</feature>
<name>A0A931GTD0_9CORY</name>
<evidence type="ECO:0000313" key="3">
    <source>
        <dbReference type="Proteomes" id="UP000658613"/>
    </source>
</evidence>
<proteinExistence type="predicted"/>
<dbReference type="EMBL" id="JADOUE010000001">
    <property type="protein sequence ID" value="MBG6122892.1"/>
    <property type="molecule type" value="Genomic_DNA"/>
</dbReference>
<gene>
    <name evidence="2" type="ORF">IW254_001861</name>
</gene>
<feature type="compositionally biased region" description="Low complexity" evidence="1">
    <location>
        <begin position="1249"/>
        <end position="1356"/>
    </location>
</feature>
<protein>
    <recommendedName>
        <fullName evidence="4">Tubulin like</fullName>
    </recommendedName>
</protein>
<accession>A0A931GTD0</accession>
<comment type="caution">
    <text evidence="2">The sequence shown here is derived from an EMBL/GenBank/DDBJ whole genome shotgun (WGS) entry which is preliminary data.</text>
</comment>
<evidence type="ECO:0000256" key="1">
    <source>
        <dbReference type="SAM" id="MobiDB-lite"/>
    </source>
</evidence>
<dbReference type="Proteomes" id="UP000658613">
    <property type="component" value="Unassembled WGS sequence"/>
</dbReference>
<evidence type="ECO:0000313" key="2">
    <source>
        <dbReference type="EMBL" id="MBG6122892.1"/>
    </source>
</evidence>
<organism evidence="2 3">
    <name type="scientific">Corynebacterium aquatimens</name>
    <dbReference type="NCBI Taxonomy" id="1190508"/>
    <lineage>
        <taxon>Bacteria</taxon>
        <taxon>Bacillati</taxon>
        <taxon>Actinomycetota</taxon>
        <taxon>Actinomycetes</taxon>
        <taxon>Mycobacteriales</taxon>
        <taxon>Corynebacteriaceae</taxon>
        <taxon>Corynebacterium</taxon>
    </lineage>
</organism>
<feature type="compositionally biased region" description="Low complexity" evidence="1">
    <location>
        <begin position="1399"/>
        <end position="1410"/>
    </location>
</feature>
<dbReference type="RefSeq" id="WP_196825208.1">
    <property type="nucleotide sequence ID" value="NZ_CP046980.1"/>
</dbReference>
<sequence length="1427" mass="157388">MYKVFVVGCGGSGAKTMSYMMDQLKQTLSEKAPEWWAKNKNNKNKGLPNGWKFVTIDAPTVPESVQKNLPTVTAAGGDYISMGTTAGLPAVRENIAQSAAAHAKLGTVASWGLKDRTLDTLAVDSGAGQFRGVGRQLLLNRLANVNDQLVASWNEVRDDNKSNAELVEIAQEMGQNPEVDGPIVFVISSMAGGSGASMAVDVCRLVSALPGISAANVALYAVTPDVFTGGEDATSGPYSGTNPNALAMFSELTAGVTGAGVDADKDSFAAMGVNLNMREIPVGRIFPVGRSIGDDTDLTLVGNGRPEDIYRSLGLGLAAMITDHGMMNDYKSHIMNNPGNNMGPYYAWGATQPDYIQWGTFGYGKLSMGRDRYAEYSAQRLAHWSVTHLLEGYYNADEPGDKAQQLDQKLNQNFDTWLGRFGTVLPVDYRPGQRGNNAFNWVRNYFGRTTDQWVANQLSGTLSRIDPANGMHGKEWIRNVEIAINNRASGIAGEFQAARPSQRPFYAALEAWAGPVGENKNVQKLQKITLDMLAREVSQYGVAYATTVLQRFREWVRSLSETLANVPSYNGLALNDDVRRKIVGAGKIKDSSQYMDMISSGLRPALTSASLNFISTQISQLLSVFDSEFLERVQQEFQLKWRNLENAMEVETDPDLGVSRLATNVPKKWPKESDGVVDTRFSAPATEASITPIDDFREQFKRDIENARPRGGEPQSFESSLPECGRAIIMGEWDQAADPEKPPLDTLTVLDNRWWIPPHLNEDPSNHEIRSPQAPRVELRIMPEDILARARRFVDRNGTSFHGFVNQSLAEYVQGYGQDDRERERRTTLFLQKFQQAMQLARPMAQVSSSLVHALTGEKITYRFAFSAIPFANNQLIRTEIQNYVRGFKGGAVDNETIADLEQRFINDDGSREITISGSYNSFPPVVFTNILPQVARQWAMTTDPLNQGQFWKMRRARALPAALPMSDAERAAMIRGWYVGMITGHIYHSLDVSAAADQTPVQIYDTRDMSDTSGKWLSFQAPLLTPPRAMGWYKNYLPAVLESSIMAWARISEQPELSSIQPYLVLRSMWDDAPAPTDWNNTGSLSVVQQDIVNPTKGQRILRDWLWEGKGPSQEVEMVPGTSRTKTTPEQRLAAAREFIRQEREIAVAYSPAAGTSDDGFIGNTQENPYGDVRRLDVAMQLPLYADLARDIVAAMDDIAFSLDLAERSRNGFGAASGGGMPGMDSTPNMPGMGGGAPNMPGMGGQQQYGQPQQQFGQPQYGQPQQQYGQPQYGQPQYGQPQQQYGQPQYGQPQQQYGQPQYGQPQQQYGQQPQYGQQQNGQPQYGQQPQYEQQQPQFGQQPQFEQQQPTMEPEPQQAPPQDVPESTPTEQAPPQPQPAQEEAPGQQAPDHQAPVTDAPASGAPASGAPVDEAQPYNPQQMPGQEN</sequence>
<dbReference type="InterPro" id="IPR025904">
    <property type="entry name" value="Tubulin-like"/>
</dbReference>
<reference evidence="2" key="1">
    <citation type="submission" date="2020-11" db="EMBL/GenBank/DDBJ databases">
        <title>Sequencing the genomes of 1000 actinobacteria strains.</title>
        <authorList>
            <person name="Klenk H.-P."/>
        </authorList>
    </citation>
    <scope>NUCLEOTIDE SEQUENCE</scope>
    <source>
        <strain evidence="2">DSM 45632</strain>
    </source>
</reference>
<feature type="compositionally biased region" description="Low complexity" evidence="1">
    <location>
        <begin position="1379"/>
        <end position="1390"/>
    </location>
</feature>